<feature type="region of interest" description="Disordered" evidence="1">
    <location>
        <begin position="1"/>
        <end position="35"/>
    </location>
</feature>
<dbReference type="Proteomes" id="UP001600888">
    <property type="component" value="Unassembled WGS sequence"/>
</dbReference>
<organism evidence="2 3">
    <name type="scientific">Diaporthe vaccinii</name>
    <dbReference type="NCBI Taxonomy" id="105482"/>
    <lineage>
        <taxon>Eukaryota</taxon>
        <taxon>Fungi</taxon>
        <taxon>Dikarya</taxon>
        <taxon>Ascomycota</taxon>
        <taxon>Pezizomycotina</taxon>
        <taxon>Sordariomycetes</taxon>
        <taxon>Sordariomycetidae</taxon>
        <taxon>Diaporthales</taxon>
        <taxon>Diaporthaceae</taxon>
        <taxon>Diaporthe</taxon>
        <taxon>Diaporthe eres species complex</taxon>
    </lineage>
</organism>
<accession>A0ABR4E579</accession>
<evidence type="ECO:0000313" key="2">
    <source>
        <dbReference type="EMBL" id="KAL2277575.1"/>
    </source>
</evidence>
<reference evidence="2 3" key="1">
    <citation type="submission" date="2024-03" db="EMBL/GenBank/DDBJ databases">
        <title>A high-quality draft genome sequence of Diaporthe vaccinii, a causative agent of upright dieback and viscid rot disease in cranberry plants.</title>
        <authorList>
            <person name="Sarrasin M."/>
            <person name="Lang B.F."/>
            <person name="Burger G."/>
        </authorList>
    </citation>
    <scope>NUCLEOTIDE SEQUENCE [LARGE SCALE GENOMIC DNA]</scope>
    <source>
        <strain evidence="2 3">IS7</strain>
    </source>
</reference>
<feature type="compositionally biased region" description="Polar residues" evidence="1">
    <location>
        <begin position="1"/>
        <end position="31"/>
    </location>
</feature>
<dbReference type="EMBL" id="JBAWTH010000097">
    <property type="protein sequence ID" value="KAL2277575.1"/>
    <property type="molecule type" value="Genomic_DNA"/>
</dbReference>
<feature type="region of interest" description="Disordered" evidence="1">
    <location>
        <begin position="40"/>
        <end position="59"/>
    </location>
</feature>
<feature type="region of interest" description="Disordered" evidence="1">
    <location>
        <begin position="357"/>
        <end position="420"/>
    </location>
</feature>
<name>A0ABR4E579_9PEZI</name>
<evidence type="ECO:0000313" key="3">
    <source>
        <dbReference type="Proteomes" id="UP001600888"/>
    </source>
</evidence>
<protein>
    <submittedName>
        <fullName evidence="2">Uncharacterized protein</fullName>
    </submittedName>
</protein>
<comment type="caution">
    <text evidence="2">The sequence shown here is derived from an EMBL/GenBank/DDBJ whole genome shotgun (WGS) entry which is preliminary data.</text>
</comment>
<evidence type="ECO:0000256" key="1">
    <source>
        <dbReference type="SAM" id="MobiDB-lite"/>
    </source>
</evidence>
<keyword evidence="3" id="KW-1185">Reference proteome</keyword>
<proteinExistence type="predicted"/>
<sequence>MAVTKDTNPSNMVSAPEAPNTSTPENPSTNLDVGDLLEARATNDGEAVSDGEAKSDGEADIAGEVVPTNLLRRLPMEAMKSIYELVMVDGVPGAPDPIPGEEKFTRTLKMPAITMVDRHIRDEALAFLLPGKQFSVQLPRDEDKISRLESLQDRVLDRQRGFRTVAADETLEAMKQHAQETEDELADYFANTKDLNLCPFRFVGSLIVTYNGRLRINVDDGTSNWSPRSILVGFRCYDDAGFDAWKGRADKRKQLNADGKLDWMDFRGVRKAFVAALIKAEFWFRYVDYEDVLLHPMIQPVVKALCMFASGQEKPLRWIEVIAFEFISIPTGLGVEWSYLTYEDAVYQSEPDDGYGGFPDGRFLSGDENIQDSWEKESSDEEEEEEEEEEQEDEKSSVDGDNSEGRDDPDDNKSDGDRIN</sequence>
<feature type="compositionally biased region" description="Acidic residues" evidence="1">
    <location>
        <begin position="378"/>
        <end position="393"/>
    </location>
</feature>
<feature type="compositionally biased region" description="Basic and acidic residues" evidence="1">
    <location>
        <begin position="394"/>
        <end position="420"/>
    </location>
</feature>
<gene>
    <name evidence="2" type="ORF">FJTKL_15326</name>
</gene>